<protein>
    <submittedName>
        <fullName evidence="1">Uncharacterized protein</fullName>
    </submittedName>
</protein>
<name>A0A4Y2WZH4_ARAVE</name>
<dbReference type="AlphaFoldDB" id="A0A4Y2WZH4"/>
<keyword evidence="2" id="KW-1185">Reference proteome</keyword>
<comment type="caution">
    <text evidence="1">The sequence shown here is derived from an EMBL/GenBank/DDBJ whole genome shotgun (WGS) entry which is preliminary data.</text>
</comment>
<gene>
    <name evidence="1" type="ORF">AVEN_111018_1</name>
</gene>
<sequence length="95" mass="11139">MVYPKRWIGRKRHIAWPPRSPDPFRVTLTYGVTLNYSFMRRLWRTRRSPSADCRRCGRHQKHTWYHRAPSGIVYNVVVDCGMTLAAATSNNSCNT</sequence>
<accession>A0A4Y2WZH4</accession>
<proteinExistence type="predicted"/>
<reference evidence="1 2" key="1">
    <citation type="journal article" date="2019" name="Sci. Rep.">
        <title>Orb-weaving spider Araneus ventricosus genome elucidates the spidroin gene catalogue.</title>
        <authorList>
            <person name="Kono N."/>
            <person name="Nakamura H."/>
            <person name="Ohtoshi R."/>
            <person name="Moran D.A.P."/>
            <person name="Shinohara A."/>
            <person name="Yoshida Y."/>
            <person name="Fujiwara M."/>
            <person name="Mori M."/>
            <person name="Tomita M."/>
            <person name="Arakawa K."/>
        </authorList>
    </citation>
    <scope>NUCLEOTIDE SEQUENCE [LARGE SCALE GENOMIC DNA]</scope>
</reference>
<evidence type="ECO:0000313" key="2">
    <source>
        <dbReference type="Proteomes" id="UP000499080"/>
    </source>
</evidence>
<organism evidence="1 2">
    <name type="scientific">Araneus ventricosus</name>
    <name type="common">Orbweaver spider</name>
    <name type="synonym">Epeira ventricosa</name>
    <dbReference type="NCBI Taxonomy" id="182803"/>
    <lineage>
        <taxon>Eukaryota</taxon>
        <taxon>Metazoa</taxon>
        <taxon>Ecdysozoa</taxon>
        <taxon>Arthropoda</taxon>
        <taxon>Chelicerata</taxon>
        <taxon>Arachnida</taxon>
        <taxon>Araneae</taxon>
        <taxon>Araneomorphae</taxon>
        <taxon>Entelegynae</taxon>
        <taxon>Araneoidea</taxon>
        <taxon>Araneidae</taxon>
        <taxon>Araneus</taxon>
    </lineage>
</organism>
<evidence type="ECO:0000313" key="1">
    <source>
        <dbReference type="EMBL" id="GBO42671.1"/>
    </source>
</evidence>
<dbReference type="Proteomes" id="UP000499080">
    <property type="component" value="Unassembled WGS sequence"/>
</dbReference>
<dbReference type="EMBL" id="BGPR01068878">
    <property type="protein sequence ID" value="GBO42671.1"/>
    <property type="molecule type" value="Genomic_DNA"/>
</dbReference>